<gene>
    <name evidence="2" type="ORF">DGAL_LOCUS4225</name>
</gene>
<proteinExistence type="predicted"/>
<name>A0A8J2RFJ8_9CRUS</name>
<organism evidence="2 3">
    <name type="scientific">Daphnia galeata</name>
    <dbReference type="NCBI Taxonomy" id="27404"/>
    <lineage>
        <taxon>Eukaryota</taxon>
        <taxon>Metazoa</taxon>
        <taxon>Ecdysozoa</taxon>
        <taxon>Arthropoda</taxon>
        <taxon>Crustacea</taxon>
        <taxon>Branchiopoda</taxon>
        <taxon>Diplostraca</taxon>
        <taxon>Cladocera</taxon>
        <taxon>Anomopoda</taxon>
        <taxon>Daphniidae</taxon>
        <taxon>Daphnia</taxon>
    </lineage>
</organism>
<evidence type="ECO:0000313" key="2">
    <source>
        <dbReference type="EMBL" id="CAH0101855.1"/>
    </source>
</evidence>
<feature type="chain" id="PRO_5035167887" evidence="1">
    <location>
        <begin position="22"/>
        <end position="200"/>
    </location>
</feature>
<evidence type="ECO:0000313" key="3">
    <source>
        <dbReference type="Proteomes" id="UP000789390"/>
    </source>
</evidence>
<reference evidence="2" key="1">
    <citation type="submission" date="2021-11" db="EMBL/GenBank/DDBJ databases">
        <authorList>
            <person name="Schell T."/>
        </authorList>
    </citation>
    <scope>NUCLEOTIDE SEQUENCE</scope>
    <source>
        <strain evidence="2">M5</strain>
    </source>
</reference>
<comment type="caution">
    <text evidence="2">The sequence shown here is derived from an EMBL/GenBank/DDBJ whole genome shotgun (WGS) entry which is preliminary data.</text>
</comment>
<keyword evidence="1" id="KW-0732">Signal</keyword>
<feature type="signal peptide" evidence="1">
    <location>
        <begin position="1"/>
        <end position="21"/>
    </location>
</feature>
<evidence type="ECO:0000256" key="1">
    <source>
        <dbReference type="SAM" id="SignalP"/>
    </source>
</evidence>
<dbReference type="AlphaFoldDB" id="A0A8J2RFJ8"/>
<keyword evidence="3" id="KW-1185">Reference proteome</keyword>
<accession>A0A8J2RFJ8</accession>
<dbReference type="OrthoDB" id="6367697at2759"/>
<protein>
    <submittedName>
        <fullName evidence="2">Uncharacterized protein</fullName>
    </submittedName>
</protein>
<dbReference type="Proteomes" id="UP000789390">
    <property type="component" value="Unassembled WGS sequence"/>
</dbReference>
<dbReference type="EMBL" id="CAKKLH010000068">
    <property type="protein sequence ID" value="CAH0101855.1"/>
    <property type="molecule type" value="Genomic_DNA"/>
</dbReference>
<sequence>MNFILLNSIWILAAICQMANGQLFTKFNVVTEMSTFTRTVLTSTICVISSSSVPLCRRRGPQVWIEEPILWPAPDQQIQQLLIQPTNIFQVEPTAIPWFKNHYPISGLEGISHFNLISSPYVIQPSMLMPLSHYQMPFNRLHYIDNDDWMIQNRQNSNFILTVITLTYTKPTTEIEMTTKTKTLGVSGCSTTPFPYDDCV</sequence>